<dbReference type="AlphaFoldDB" id="V2WDT9"/>
<dbReference type="EMBL" id="AWSO01001175">
    <property type="protein sequence ID" value="ESK85003.1"/>
    <property type="molecule type" value="Genomic_DNA"/>
</dbReference>
<accession>V2WDT9</accession>
<protein>
    <submittedName>
        <fullName evidence="4">Set domain-containing protein 5</fullName>
    </submittedName>
</protein>
<feature type="transmembrane region" description="Helical" evidence="2">
    <location>
        <begin position="35"/>
        <end position="54"/>
    </location>
</feature>
<comment type="caution">
    <text evidence="4">The sequence shown here is derived from an EMBL/GenBank/DDBJ whole genome shotgun (WGS) entry which is preliminary data.</text>
</comment>
<evidence type="ECO:0000313" key="5">
    <source>
        <dbReference type="Proteomes" id="UP000017559"/>
    </source>
</evidence>
<dbReference type="PROSITE" id="PS50280">
    <property type="entry name" value="SET"/>
    <property type="match status" value="1"/>
</dbReference>
<name>V2WDT9_MONRO</name>
<keyword evidence="2" id="KW-0812">Transmembrane</keyword>
<dbReference type="InterPro" id="IPR001214">
    <property type="entry name" value="SET_dom"/>
</dbReference>
<reference evidence="4 5" key="1">
    <citation type="journal article" date="2014" name="BMC Genomics">
        <title>Genome and secretome analysis of the hemibiotrophic fungal pathogen, Moniliophthora roreri, which causes frosty pod rot disease of cacao: mechanisms of the biotrophic and necrotrophic phases.</title>
        <authorList>
            <person name="Meinhardt L.W."/>
            <person name="Costa G.G.L."/>
            <person name="Thomazella D.P.T."/>
            <person name="Teixeira P.J.P.L."/>
            <person name="Carazzolle M.F."/>
            <person name="Schuster S.C."/>
            <person name="Carlson J.E."/>
            <person name="Guiltinan M.J."/>
            <person name="Mieczkowski P."/>
            <person name="Farmer A."/>
            <person name="Ramaraj T."/>
            <person name="Crozier J."/>
            <person name="Davis R.E."/>
            <person name="Shao J."/>
            <person name="Melnick R.L."/>
            <person name="Pereira G.A.G."/>
            <person name="Bailey B.A."/>
        </authorList>
    </citation>
    <scope>NUCLEOTIDE SEQUENCE [LARGE SCALE GENOMIC DNA]</scope>
    <source>
        <strain evidence="4 5">MCA 2997</strain>
    </source>
</reference>
<dbReference type="KEGG" id="mrr:Moror_15741"/>
<dbReference type="CDD" id="cd20071">
    <property type="entry name" value="SET_SMYD"/>
    <property type="match status" value="1"/>
</dbReference>
<keyword evidence="2" id="KW-0472">Membrane</keyword>
<evidence type="ECO:0000256" key="1">
    <source>
        <dbReference type="SAM" id="MobiDB-lite"/>
    </source>
</evidence>
<dbReference type="InterPro" id="IPR011990">
    <property type="entry name" value="TPR-like_helical_dom_sf"/>
</dbReference>
<dbReference type="HOGENOM" id="CLU_028281_0_1_1"/>
<dbReference type="PANTHER" id="PTHR47332">
    <property type="entry name" value="SET DOMAIN-CONTAINING PROTEIN 5"/>
    <property type="match status" value="1"/>
</dbReference>
<dbReference type="Proteomes" id="UP000017559">
    <property type="component" value="Unassembled WGS sequence"/>
</dbReference>
<keyword evidence="5" id="KW-1185">Reference proteome</keyword>
<dbReference type="InterPro" id="IPR053185">
    <property type="entry name" value="SET_domain_protein"/>
</dbReference>
<evidence type="ECO:0000313" key="4">
    <source>
        <dbReference type="EMBL" id="ESK85003.1"/>
    </source>
</evidence>
<dbReference type="Gene3D" id="1.25.40.10">
    <property type="entry name" value="Tetratricopeptide repeat domain"/>
    <property type="match status" value="1"/>
</dbReference>
<keyword evidence="2" id="KW-1133">Transmembrane helix</keyword>
<sequence>MPPRRRNVKGNSANSDEAGLSETPKTSKSTASGKCSLLSAIAIALLLAIGTLYLKRNHSEGISGNVYDAVAERDASIFRVEDIPGKGKGVIATRDIEPGELIIYERPLFVVPTQISMSPVALISSNLQRMDARDREAFFNLSYVNLPPGIDPEVDTGEVALAIFQTNAVAAGNGAVGIFPRMARLNHGCSRAFNVVYTWRDHEGALVIHAFKHIRKGQELLTTYTNTKQPRDRRRAYLLSQYGFNCQCDVCSLPEAESQLSDQRLSDIGDLYARFSMWGDKGISGIDAIDIAKKIWILGDEEGYLSERGQLAADAVWVAAAHSDAPAAQEWASLAVKWYSYEVGLDSPQVEDLKRYITNPRSHRAWGTREEMRVGVPGVLS</sequence>
<feature type="region of interest" description="Disordered" evidence="1">
    <location>
        <begin position="1"/>
        <end position="31"/>
    </location>
</feature>
<proteinExistence type="predicted"/>
<dbReference type="InterPro" id="IPR046341">
    <property type="entry name" value="SET_dom_sf"/>
</dbReference>
<dbReference type="Gene3D" id="2.170.270.10">
    <property type="entry name" value="SET domain"/>
    <property type="match status" value="1"/>
</dbReference>
<dbReference type="PANTHER" id="PTHR47332:SF4">
    <property type="entry name" value="SET DOMAIN-CONTAINING PROTEIN 5"/>
    <property type="match status" value="1"/>
</dbReference>
<dbReference type="STRING" id="1381753.V2WDT9"/>
<dbReference type="Pfam" id="PF00856">
    <property type="entry name" value="SET"/>
    <property type="match status" value="1"/>
</dbReference>
<dbReference type="OrthoDB" id="265717at2759"/>
<organism evidence="4 5">
    <name type="scientific">Moniliophthora roreri (strain MCA 2997)</name>
    <name type="common">Cocoa frosty pod rot fungus</name>
    <name type="synonym">Crinipellis roreri</name>
    <dbReference type="NCBI Taxonomy" id="1381753"/>
    <lineage>
        <taxon>Eukaryota</taxon>
        <taxon>Fungi</taxon>
        <taxon>Dikarya</taxon>
        <taxon>Basidiomycota</taxon>
        <taxon>Agaricomycotina</taxon>
        <taxon>Agaricomycetes</taxon>
        <taxon>Agaricomycetidae</taxon>
        <taxon>Agaricales</taxon>
        <taxon>Marasmiineae</taxon>
        <taxon>Marasmiaceae</taxon>
        <taxon>Moniliophthora</taxon>
    </lineage>
</organism>
<dbReference type="SUPFAM" id="SSF82199">
    <property type="entry name" value="SET domain"/>
    <property type="match status" value="1"/>
</dbReference>
<evidence type="ECO:0000256" key="2">
    <source>
        <dbReference type="SAM" id="Phobius"/>
    </source>
</evidence>
<dbReference type="SMART" id="SM00317">
    <property type="entry name" value="SET"/>
    <property type="match status" value="1"/>
</dbReference>
<feature type="domain" description="SET" evidence="3">
    <location>
        <begin position="73"/>
        <end position="225"/>
    </location>
</feature>
<evidence type="ECO:0000259" key="3">
    <source>
        <dbReference type="PROSITE" id="PS50280"/>
    </source>
</evidence>
<gene>
    <name evidence="4" type="ORF">Moror_15741</name>
</gene>